<dbReference type="EMBL" id="CAJNOK010000066">
    <property type="protein sequence ID" value="CAF0726680.1"/>
    <property type="molecule type" value="Genomic_DNA"/>
</dbReference>
<feature type="transmembrane region" description="Helical" evidence="2">
    <location>
        <begin position="235"/>
        <end position="258"/>
    </location>
</feature>
<evidence type="ECO:0000313" key="4">
    <source>
        <dbReference type="EMBL" id="CAF0817640.1"/>
    </source>
</evidence>
<dbReference type="GO" id="GO:0015293">
    <property type="term" value="F:symporter activity"/>
    <property type="evidence" value="ECO:0007669"/>
    <property type="project" value="InterPro"/>
</dbReference>
<evidence type="ECO:0000313" key="7">
    <source>
        <dbReference type="Proteomes" id="UP000663829"/>
    </source>
</evidence>
<dbReference type="SUPFAM" id="SSF103473">
    <property type="entry name" value="MFS general substrate transporter"/>
    <property type="match status" value="1"/>
</dbReference>
<dbReference type="GO" id="GO:0008643">
    <property type="term" value="P:carbohydrate transport"/>
    <property type="evidence" value="ECO:0007669"/>
    <property type="project" value="InterPro"/>
</dbReference>
<evidence type="ECO:0008006" key="8">
    <source>
        <dbReference type="Google" id="ProtNLM"/>
    </source>
</evidence>
<feature type="transmembrane region" description="Helical" evidence="2">
    <location>
        <begin position="311"/>
        <end position="331"/>
    </location>
</feature>
<comment type="similarity">
    <text evidence="1">Belongs to the major facilitator superfamily.</text>
</comment>
<dbReference type="Proteomes" id="UP000663829">
    <property type="component" value="Unassembled WGS sequence"/>
</dbReference>
<feature type="transmembrane region" description="Helical" evidence="2">
    <location>
        <begin position="204"/>
        <end position="223"/>
    </location>
</feature>
<keyword evidence="7" id="KW-1185">Reference proteome</keyword>
<dbReference type="InterPro" id="IPR036259">
    <property type="entry name" value="MFS_trans_sf"/>
</dbReference>
<dbReference type="PANTHER" id="PTHR11328:SF28">
    <property type="entry name" value="MAJOR FACILITATOR SUPERFAMILY DOMAIN-CONTAINING PROTEIN 12"/>
    <property type="match status" value="1"/>
</dbReference>
<dbReference type="EMBL" id="CAJOBC010000584">
    <property type="protein sequence ID" value="CAF3603878.1"/>
    <property type="molecule type" value="Genomic_DNA"/>
</dbReference>
<dbReference type="GO" id="GO:0005886">
    <property type="term" value="C:plasma membrane"/>
    <property type="evidence" value="ECO:0007669"/>
    <property type="project" value="TreeGrafter"/>
</dbReference>
<organism evidence="4 7">
    <name type="scientific">Didymodactylos carnosus</name>
    <dbReference type="NCBI Taxonomy" id="1234261"/>
    <lineage>
        <taxon>Eukaryota</taxon>
        <taxon>Metazoa</taxon>
        <taxon>Spiralia</taxon>
        <taxon>Gnathifera</taxon>
        <taxon>Rotifera</taxon>
        <taxon>Eurotatoria</taxon>
        <taxon>Bdelloidea</taxon>
        <taxon>Philodinida</taxon>
        <taxon>Philodinidae</taxon>
        <taxon>Didymodactylos</taxon>
    </lineage>
</organism>
<accession>A0A813TUU4</accession>
<reference evidence="4" key="1">
    <citation type="submission" date="2021-02" db="EMBL/GenBank/DDBJ databases">
        <authorList>
            <person name="Nowell W R."/>
        </authorList>
    </citation>
    <scope>NUCLEOTIDE SEQUENCE</scope>
</reference>
<sequence length="362" mass="40413">MDADIVRPYRKFAYSVGHVLNDLCASIWFSYLLVFYHRVVQFSNSSAGYLLLIGQVAGKLNKSMEKRHRSYLNFVGCVCSNSAYWAQFIYYASFIVIFQFGWACSQIAHLSMINELTHVDGERVQLNSYRYAWTVISNIFVYGCTWLLLGISATTGAETNDISRQDAHVFQTYIAVAPLCLYVSGFFTSLAMRYVNRRIGRKATMLFGLILEVLTAFLFWFIFTFHKWGIPFPVTILFAAVLLGIATSTTVITSGALASDLIAHNTESGAFVYGIMSFVDKIANGAAIAIIQQYNPCSTSPELCPLYYRRILTFVPGGAALLCIVLLATIWRSKIGNRQIEASALRSPVSERSPLLTDLVNA</sequence>
<feature type="transmembrane region" description="Helical" evidence="2">
    <location>
        <begin position="173"/>
        <end position="192"/>
    </location>
</feature>
<dbReference type="EMBL" id="CAJOBA010000066">
    <property type="protein sequence ID" value="CAF3500366.1"/>
    <property type="molecule type" value="Genomic_DNA"/>
</dbReference>
<dbReference type="InterPro" id="IPR039672">
    <property type="entry name" value="MFS_2"/>
</dbReference>
<proteinExistence type="inferred from homology"/>
<keyword evidence="2" id="KW-0812">Transmembrane</keyword>
<feature type="transmembrane region" description="Helical" evidence="2">
    <location>
        <begin position="92"/>
        <end position="110"/>
    </location>
</feature>
<dbReference type="Proteomes" id="UP000681722">
    <property type="component" value="Unassembled WGS sequence"/>
</dbReference>
<protein>
    <recommendedName>
        <fullName evidence="8">Major facilitator superfamily domain-containing protein 12-like</fullName>
    </recommendedName>
</protein>
<keyword evidence="2" id="KW-0472">Membrane</keyword>
<comment type="caution">
    <text evidence="4">The sequence shown here is derived from an EMBL/GenBank/DDBJ whole genome shotgun (WGS) entry which is preliminary data.</text>
</comment>
<evidence type="ECO:0000313" key="3">
    <source>
        <dbReference type="EMBL" id="CAF0726680.1"/>
    </source>
</evidence>
<dbReference type="AlphaFoldDB" id="A0A813TUU4"/>
<dbReference type="Proteomes" id="UP000682733">
    <property type="component" value="Unassembled WGS sequence"/>
</dbReference>
<keyword evidence="2" id="KW-1133">Transmembrane helix</keyword>
<evidence type="ECO:0000256" key="1">
    <source>
        <dbReference type="ARBA" id="ARBA00008335"/>
    </source>
</evidence>
<evidence type="ECO:0000313" key="6">
    <source>
        <dbReference type="EMBL" id="CAF3603878.1"/>
    </source>
</evidence>
<evidence type="ECO:0000313" key="5">
    <source>
        <dbReference type="EMBL" id="CAF3500366.1"/>
    </source>
</evidence>
<dbReference type="Proteomes" id="UP000677228">
    <property type="component" value="Unassembled WGS sequence"/>
</dbReference>
<dbReference type="PANTHER" id="PTHR11328">
    <property type="entry name" value="MAJOR FACILITATOR SUPERFAMILY DOMAIN-CONTAINING PROTEIN"/>
    <property type="match status" value="1"/>
</dbReference>
<dbReference type="EMBL" id="CAJNOQ010000584">
    <property type="protein sequence ID" value="CAF0817640.1"/>
    <property type="molecule type" value="Genomic_DNA"/>
</dbReference>
<gene>
    <name evidence="4" type="ORF">GPM918_LOCUS4375</name>
    <name evidence="3" type="ORF">OVA965_LOCUS482</name>
    <name evidence="6" type="ORF">SRO942_LOCUS4376</name>
    <name evidence="5" type="ORF">TMI583_LOCUS482</name>
</gene>
<feature type="transmembrane region" description="Helical" evidence="2">
    <location>
        <begin position="12"/>
        <end position="33"/>
    </location>
</feature>
<name>A0A813TUU4_9BILA</name>
<evidence type="ECO:0000256" key="2">
    <source>
        <dbReference type="SAM" id="Phobius"/>
    </source>
</evidence>
<feature type="transmembrane region" description="Helical" evidence="2">
    <location>
        <begin position="270"/>
        <end position="291"/>
    </location>
</feature>
<dbReference type="OrthoDB" id="1730117at2759"/>
<feature type="transmembrane region" description="Helical" evidence="2">
    <location>
        <begin position="131"/>
        <end position="153"/>
    </location>
</feature>
<dbReference type="Gene3D" id="1.20.1250.20">
    <property type="entry name" value="MFS general substrate transporter like domains"/>
    <property type="match status" value="1"/>
</dbReference>